<sequence>MKGRQRVIDVSNILEFIEDVKEQLTNKLQHKYMKNIISTPSIDEDKLLLLCSFLEPFSTAEKPLHAHAVSVMLVQFALDTHDLVSTQQLPSDTSLEKERQLTVLAGDYYSGLYYFLLSQAGDITFIQRLATAIKKTNISKMFLYRNEVKTLEEMIHHFTLIETAVFTALTEYFEQPKWTKLFLNVLLTKRFLYEKQCLLNDEKTLFTETFKRYMKRNSINKREGIAMLDSYIETNRNALIDGDEFTKSEEMKKYIKSLLIHETSMGRRVNDARI</sequence>
<dbReference type="Gene3D" id="1.20.120.1450">
    <property type="match status" value="1"/>
</dbReference>
<dbReference type="Proteomes" id="UP000250174">
    <property type="component" value="Unassembled WGS sequence"/>
</dbReference>
<dbReference type="GO" id="GO:0009234">
    <property type="term" value="P:menaquinone biosynthetic process"/>
    <property type="evidence" value="ECO:0007669"/>
    <property type="project" value="InterPro"/>
</dbReference>
<reference evidence="1 2" key="1">
    <citation type="submission" date="2016-03" db="EMBL/GenBank/DDBJ databases">
        <title>Comparison of Bacillus endophyticus and B. anthracis characteristics using whole genome sequence analysis and microbiological techniques.</title>
        <authorList>
            <person name="Lekota K.E."/>
            <person name="Mafofo J."/>
            <person name="Rees J."/>
            <person name="Muchadeyi F.C."/>
            <person name="Madoroba E."/>
            <person name="Van Heerden H."/>
        </authorList>
    </citation>
    <scope>NUCLEOTIDE SEQUENCE [LARGE SCALE GENOMIC DNA]</scope>
    <source>
        <strain evidence="1 2">3631_10C</strain>
    </source>
</reference>
<dbReference type="Pfam" id="PF07307">
    <property type="entry name" value="HEPPP_synt_1"/>
    <property type="match status" value="1"/>
</dbReference>
<evidence type="ECO:0008006" key="3">
    <source>
        <dbReference type="Google" id="ProtNLM"/>
    </source>
</evidence>
<gene>
    <name evidence="1" type="ORF">A3864_06070</name>
</gene>
<evidence type="ECO:0000313" key="1">
    <source>
        <dbReference type="EMBL" id="RAS79372.1"/>
    </source>
</evidence>
<accession>A0AAX1QB29</accession>
<protein>
    <recommendedName>
        <fullName evidence="3">Heptaprenyl diphosphate synthase</fullName>
    </recommendedName>
</protein>
<dbReference type="EMBL" id="LVYK01000010">
    <property type="protein sequence ID" value="RAS79372.1"/>
    <property type="molecule type" value="Genomic_DNA"/>
</dbReference>
<comment type="caution">
    <text evidence="1">The sequence shown here is derived from an EMBL/GenBank/DDBJ whole genome shotgun (WGS) entry which is preliminary data.</text>
</comment>
<dbReference type="InterPro" id="IPR009920">
    <property type="entry name" value="HEPPP_synth_su1"/>
</dbReference>
<name>A0AAX1QB29_9BACI</name>
<proteinExistence type="predicted"/>
<organism evidence="1 2">
    <name type="scientific">Priestia endophytica</name>
    <dbReference type="NCBI Taxonomy" id="135735"/>
    <lineage>
        <taxon>Bacteria</taxon>
        <taxon>Bacillati</taxon>
        <taxon>Bacillota</taxon>
        <taxon>Bacilli</taxon>
        <taxon>Bacillales</taxon>
        <taxon>Bacillaceae</taxon>
        <taxon>Priestia</taxon>
    </lineage>
</organism>
<evidence type="ECO:0000313" key="2">
    <source>
        <dbReference type="Proteomes" id="UP000250174"/>
    </source>
</evidence>
<dbReference type="AlphaFoldDB" id="A0AAX1QB29"/>